<evidence type="ECO:0000313" key="1">
    <source>
        <dbReference type="EMBL" id="KAA0894153.1"/>
    </source>
</evidence>
<sequence length="296" mass="31996">MHDIQLNTATSIMVRLTDAIDHVTGKTGLTLTVAVSKNGGGFVAISPVVTERGLGWYNIDLAASVCDTLGELVVMAQALGADPGINCLYVVEYLSASISEVSICNMALARCGVTLFIESVGEASQQASVCNLFYVPVRDRVLQAWPWPFARRYALLQELGSPPSCWRYRYHYPSDCLKVRRLVPDGERGQGAGAPVPFEIGEAEASAARAILTDLEMAEAEYTARIADVALFPESFTSALAWALAAEIAIPLTTDMNRAQLAQRMYAQAMLEAGADALNEERSGDGPESDFIRARR</sequence>
<organism evidence="1 2">
    <name type="scientific">Oryzomonas rubra</name>
    <dbReference type="NCBI Taxonomy" id="2509454"/>
    <lineage>
        <taxon>Bacteria</taxon>
        <taxon>Pseudomonadati</taxon>
        <taxon>Thermodesulfobacteriota</taxon>
        <taxon>Desulfuromonadia</taxon>
        <taxon>Geobacterales</taxon>
        <taxon>Geobacteraceae</taxon>
        <taxon>Oryzomonas</taxon>
    </lineage>
</organism>
<dbReference type="Proteomes" id="UP000324298">
    <property type="component" value="Unassembled WGS sequence"/>
</dbReference>
<gene>
    <name evidence="1" type="ORF">ET418_04130</name>
</gene>
<protein>
    <submittedName>
        <fullName evidence="1">Uncharacterized protein</fullName>
    </submittedName>
</protein>
<reference evidence="1 2" key="1">
    <citation type="submission" date="2019-04" db="EMBL/GenBank/DDBJ databases">
        <title>Geobacter ruber sp. nov., ferric-reducing bacteria isolated from paddy soil.</title>
        <authorList>
            <person name="Xu Z."/>
            <person name="Masuda Y."/>
            <person name="Itoh H."/>
            <person name="Senoo K."/>
        </authorList>
    </citation>
    <scope>NUCLEOTIDE SEQUENCE [LARGE SCALE GENOMIC DNA]</scope>
    <source>
        <strain evidence="1 2">Red88</strain>
    </source>
</reference>
<name>A0A5A9XNI0_9BACT</name>
<comment type="caution">
    <text evidence="1">The sequence shown here is derived from an EMBL/GenBank/DDBJ whole genome shotgun (WGS) entry which is preliminary data.</text>
</comment>
<proteinExistence type="predicted"/>
<dbReference type="RefSeq" id="WP_149306310.1">
    <property type="nucleotide sequence ID" value="NZ_SRSD01000002.1"/>
</dbReference>
<dbReference type="OrthoDB" id="7278537at2"/>
<evidence type="ECO:0000313" key="2">
    <source>
        <dbReference type="Proteomes" id="UP000324298"/>
    </source>
</evidence>
<dbReference type="EMBL" id="SRSD01000002">
    <property type="protein sequence ID" value="KAA0894153.1"/>
    <property type="molecule type" value="Genomic_DNA"/>
</dbReference>
<accession>A0A5A9XNI0</accession>
<keyword evidence="2" id="KW-1185">Reference proteome</keyword>
<dbReference type="AlphaFoldDB" id="A0A5A9XNI0"/>